<evidence type="ECO:0000313" key="1">
    <source>
        <dbReference type="EMBL" id="CAI6347985.1"/>
    </source>
</evidence>
<accession>A0AAV0VWJ9</accession>
<proteinExistence type="predicted"/>
<dbReference type="EMBL" id="CARXXK010000001">
    <property type="protein sequence ID" value="CAI6347985.1"/>
    <property type="molecule type" value="Genomic_DNA"/>
</dbReference>
<name>A0AAV0VWJ9_9HEMI</name>
<dbReference type="AlphaFoldDB" id="A0AAV0VWJ9"/>
<evidence type="ECO:0000313" key="2">
    <source>
        <dbReference type="Proteomes" id="UP001160148"/>
    </source>
</evidence>
<reference evidence="1 2" key="1">
    <citation type="submission" date="2023-01" db="EMBL/GenBank/DDBJ databases">
        <authorList>
            <person name="Whitehead M."/>
        </authorList>
    </citation>
    <scope>NUCLEOTIDE SEQUENCE [LARGE SCALE GENOMIC DNA]</scope>
</reference>
<organism evidence="1 2">
    <name type="scientific">Macrosiphum euphorbiae</name>
    <name type="common">potato aphid</name>
    <dbReference type="NCBI Taxonomy" id="13131"/>
    <lineage>
        <taxon>Eukaryota</taxon>
        <taxon>Metazoa</taxon>
        <taxon>Ecdysozoa</taxon>
        <taxon>Arthropoda</taxon>
        <taxon>Hexapoda</taxon>
        <taxon>Insecta</taxon>
        <taxon>Pterygota</taxon>
        <taxon>Neoptera</taxon>
        <taxon>Paraneoptera</taxon>
        <taxon>Hemiptera</taxon>
        <taxon>Sternorrhyncha</taxon>
        <taxon>Aphidomorpha</taxon>
        <taxon>Aphidoidea</taxon>
        <taxon>Aphididae</taxon>
        <taxon>Macrosiphini</taxon>
        <taxon>Macrosiphum</taxon>
    </lineage>
</organism>
<protein>
    <submittedName>
        <fullName evidence="1">Uncharacterized protein</fullName>
    </submittedName>
</protein>
<comment type="caution">
    <text evidence="1">The sequence shown here is derived from an EMBL/GenBank/DDBJ whole genome shotgun (WGS) entry which is preliminary data.</text>
</comment>
<keyword evidence="2" id="KW-1185">Reference proteome</keyword>
<gene>
    <name evidence="1" type="ORF">MEUPH1_LOCUS4709</name>
</gene>
<dbReference type="Proteomes" id="UP001160148">
    <property type="component" value="Unassembled WGS sequence"/>
</dbReference>
<sequence length="96" mass="11106">MTSTNLYAHPREHFLTKIVLDDLQPPEYLVRLKRSADRRKRHALYVNGKFSRTKVGGTPRHESTTNPGLGIFLGIQKTVKKKKCIYKRTSHVTILF</sequence>